<dbReference type="Proteomes" id="UP000183995">
    <property type="component" value="Unassembled WGS sequence"/>
</dbReference>
<dbReference type="InterPro" id="IPR041985">
    <property type="entry name" value="Ribosomal_eL14_KOW"/>
</dbReference>
<sequence length="95" mass="10755">MDIERSDIVVALCGRDKGKIFFVVGMEEIYALLCDGKSRRIDKPKRKKLKHVRFESKSDCRTAAKIKNGDKVTNSEVRKALAEYASIYRGEKGGM</sequence>
<dbReference type="STRING" id="1123282.SAMN02745823_00712"/>
<dbReference type="RefSeq" id="WP_073076287.1">
    <property type="nucleotide sequence ID" value="NZ_FQXV01000002.1"/>
</dbReference>
<dbReference type="GO" id="GO:0005840">
    <property type="term" value="C:ribosome"/>
    <property type="evidence" value="ECO:0007669"/>
    <property type="project" value="UniProtKB-KW"/>
</dbReference>
<keyword evidence="4" id="KW-1185">Reference proteome</keyword>
<dbReference type="SUPFAM" id="SSF50104">
    <property type="entry name" value="Translation proteins SH3-like domain"/>
    <property type="match status" value="1"/>
</dbReference>
<organism evidence="3 4">
    <name type="scientific">Sporobacter termitidis DSM 10068</name>
    <dbReference type="NCBI Taxonomy" id="1123282"/>
    <lineage>
        <taxon>Bacteria</taxon>
        <taxon>Bacillati</taxon>
        <taxon>Bacillota</taxon>
        <taxon>Clostridia</taxon>
        <taxon>Eubacteriales</taxon>
        <taxon>Oscillospiraceae</taxon>
        <taxon>Sporobacter</taxon>
    </lineage>
</organism>
<gene>
    <name evidence="3" type="ORF">SAMN02745823_00712</name>
</gene>
<dbReference type="InterPro" id="IPR008991">
    <property type="entry name" value="Translation_prot_SH3-like_sf"/>
</dbReference>
<evidence type="ECO:0000313" key="4">
    <source>
        <dbReference type="Proteomes" id="UP000183995"/>
    </source>
</evidence>
<accession>A0A1M5V943</accession>
<name>A0A1M5V943_9FIRM</name>
<evidence type="ECO:0000256" key="1">
    <source>
        <dbReference type="ARBA" id="ARBA00022980"/>
    </source>
</evidence>
<proteinExistence type="predicted"/>
<evidence type="ECO:0000256" key="2">
    <source>
        <dbReference type="ARBA" id="ARBA00023274"/>
    </source>
</evidence>
<evidence type="ECO:0000313" key="3">
    <source>
        <dbReference type="EMBL" id="SHH71736.1"/>
    </source>
</evidence>
<keyword evidence="1" id="KW-0689">Ribosomal protein</keyword>
<keyword evidence="2" id="KW-0687">Ribonucleoprotein</keyword>
<dbReference type="GO" id="GO:1990904">
    <property type="term" value="C:ribonucleoprotein complex"/>
    <property type="evidence" value="ECO:0007669"/>
    <property type="project" value="UniProtKB-KW"/>
</dbReference>
<reference evidence="3 4" key="1">
    <citation type="submission" date="2016-11" db="EMBL/GenBank/DDBJ databases">
        <authorList>
            <person name="Jaros S."/>
            <person name="Januszkiewicz K."/>
            <person name="Wedrychowicz H."/>
        </authorList>
    </citation>
    <scope>NUCLEOTIDE SEQUENCE [LARGE SCALE GENOMIC DNA]</scope>
    <source>
        <strain evidence="3 4">DSM 10068</strain>
    </source>
</reference>
<dbReference type="EMBL" id="FQXV01000002">
    <property type="protein sequence ID" value="SHH71736.1"/>
    <property type="molecule type" value="Genomic_DNA"/>
</dbReference>
<dbReference type="AlphaFoldDB" id="A0A1M5V943"/>
<evidence type="ECO:0008006" key="5">
    <source>
        <dbReference type="Google" id="ProtNLM"/>
    </source>
</evidence>
<protein>
    <recommendedName>
        <fullName evidence="5">Ribosomal protein L14E/L6E/L27E</fullName>
    </recommendedName>
</protein>
<dbReference type="OrthoDB" id="1683515at2"/>
<dbReference type="CDD" id="cd06088">
    <property type="entry name" value="KOW_RPL14"/>
    <property type="match status" value="1"/>
</dbReference>